<evidence type="ECO:0000313" key="3">
    <source>
        <dbReference type="Proteomes" id="UP000198959"/>
    </source>
</evidence>
<reference evidence="3" key="1">
    <citation type="submission" date="2016-06" db="EMBL/GenBank/DDBJ databases">
        <authorList>
            <person name="Varghese N."/>
            <person name="Submissions Spin"/>
        </authorList>
    </citation>
    <scope>NUCLEOTIDE SEQUENCE [LARGE SCALE GENOMIC DNA]</scope>
    <source>
        <strain evidence="3">DSM 43817</strain>
    </source>
</reference>
<dbReference type="PANTHER" id="PTHR43798:SF33">
    <property type="entry name" value="HYDROLASE, PUTATIVE (AFU_ORTHOLOGUE AFUA_2G14860)-RELATED"/>
    <property type="match status" value="1"/>
</dbReference>
<dbReference type="Proteomes" id="UP000198959">
    <property type="component" value="Unassembled WGS sequence"/>
</dbReference>
<dbReference type="RefSeq" id="WP_091644168.1">
    <property type="nucleotide sequence ID" value="NZ_FMHW01000002.1"/>
</dbReference>
<gene>
    <name evidence="2" type="ORF">GA0074692_2688</name>
</gene>
<dbReference type="GO" id="GO:0003824">
    <property type="term" value="F:catalytic activity"/>
    <property type="evidence" value="ECO:0007669"/>
    <property type="project" value="UniProtKB-ARBA"/>
</dbReference>
<dbReference type="Gene3D" id="3.40.50.1820">
    <property type="entry name" value="alpha/beta hydrolase"/>
    <property type="match status" value="1"/>
</dbReference>
<evidence type="ECO:0000259" key="1">
    <source>
        <dbReference type="Pfam" id="PF00561"/>
    </source>
</evidence>
<dbReference type="SUPFAM" id="SSF53474">
    <property type="entry name" value="alpha/beta-Hydrolases"/>
    <property type="match status" value="1"/>
</dbReference>
<organism evidence="2 3">
    <name type="scientific">Micromonospora pallida</name>
    <dbReference type="NCBI Taxonomy" id="145854"/>
    <lineage>
        <taxon>Bacteria</taxon>
        <taxon>Bacillati</taxon>
        <taxon>Actinomycetota</taxon>
        <taxon>Actinomycetes</taxon>
        <taxon>Micromonosporales</taxon>
        <taxon>Micromonosporaceae</taxon>
        <taxon>Micromonospora</taxon>
    </lineage>
</organism>
<dbReference type="EMBL" id="FMHW01000002">
    <property type="protein sequence ID" value="SCL29233.1"/>
    <property type="molecule type" value="Genomic_DNA"/>
</dbReference>
<dbReference type="PANTHER" id="PTHR43798">
    <property type="entry name" value="MONOACYLGLYCEROL LIPASE"/>
    <property type="match status" value="1"/>
</dbReference>
<name>A0A1C6SIH2_9ACTN</name>
<accession>A0A1C6SIH2</accession>
<dbReference type="GO" id="GO:0016020">
    <property type="term" value="C:membrane"/>
    <property type="evidence" value="ECO:0007669"/>
    <property type="project" value="TreeGrafter"/>
</dbReference>
<proteinExistence type="predicted"/>
<dbReference type="InterPro" id="IPR050266">
    <property type="entry name" value="AB_hydrolase_sf"/>
</dbReference>
<dbReference type="AlphaFoldDB" id="A0A1C6SIH2"/>
<dbReference type="InterPro" id="IPR000073">
    <property type="entry name" value="AB_hydrolase_1"/>
</dbReference>
<evidence type="ECO:0000313" key="2">
    <source>
        <dbReference type="EMBL" id="SCL29233.1"/>
    </source>
</evidence>
<dbReference type="PRINTS" id="PR00111">
    <property type="entry name" value="ABHYDROLASE"/>
</dbReference>
<dbReference type="InterPro" id="IPR029058">
    <property type="entry name" value="AB_hydrolase_fold"/>
</dbReference>
<keyword evidence="3" id="KW-1185">Reference proteome</keyword>
<dbReference type="STRING" id="145854.GA0074692_2688"/>
<protein>
    <submittedName>
        <fullName evidence="2">3-oxoadipate enol-lactonase</fullName>
    </submittedName>
</protein>
<dbReference type="OrthoDB" id="9802489at2"/>
<sequence length="254" mass="26560">MTAARWTETGGSAGRDVILLCNPLGAALEVWDPMVGSLRRQHRVVRYDSPGHGGSPLADGIDIRSLTEVAVGVLDAAGAERAHVVGLSLGGMVGLSLAAVHPSRVVSLSVVCSAAYFPDKELWRQRAALARSGGMAELADGSLSRWFTPAWAERNPAVIDDARAMFLATDPEGYARTAEALGALDLRPALGSVGCPTLVVAGDVDPSTPPAMLREIADGVPDARYEELAGAHWLPVEQSQALGALVLPFIEAAH</sequence>
<dbReference type="Pfam" id="PF00561">
    <property type="entry name" value="Abhydrolase_1"/>
    <property type="match status" value="1"/>
</dbReference>
<feature type="domain" description="AB hydrolase-1" evidence="1">
    <location>
        <begin position="17"/>
        <end position="235"/>
    </location>
</feature>